<feature type="region of interest" description="Disordered" evidence="1">
    <location>
        <begin position="51"/>
        <end position="80"/>
    </location>
</feature>
<evidence type="ECO:0000256" key="2">
    <source>
        <dbReference type="SAM" id="Phobius"/>
    </source>
</evidence>
<dbReference type="STRING" id="1814289.SAMN05216410_1445"/>
<sequence>MSTEHSDVDVAELRGLMRGAGMLPPVPAHLTDDVEARERLLSRILAEATGAAEVPGDTEPVAPSRPARVGSRPHAPTRSRRRVLTLAAAGAFALVAALGTQLTSGPPALAGTPATLTYARADALDVATGSAPSAGQALTELAEAARSAPAPDRAGDVQRVATYAWLLEQNGDTGQTAVIPTRSVWWLAPDGAIRSTQLRTDAIDPEGMISPSAESSQAGPVSSDDFPPGSLDPALPTNLPRDRVALTAELTALAGGPSCEVDTTTQATCLFTAVQQLFSQYVVPGDLAAAMWSALAAQPGVVDLGSTTDRFGRPGAAVAVAPAPGAPSTVTVLVISPTDGQLLAAETITIDDSERGITSASVTGFTTWNTPTWVAAIGD</sequence>
<dbReference type="AlphaFoldDB" id="A0A1G6JY94"/>
<dbReference type="InterPro" id="IPR047789">
    <property type="entry name" value="CU044_5270-like"/>
</dbReference>
<protein>
    <submittedName>
        <fullName evidence="3">Uncharacterized protein</fullName>
    </submittedName>
</protein>
<keyword evidence="2" id="KW-0472">Membrane</keyword>
<dbReference type="NCBIfam" id="NF038083">
    <property type="entry name" value="CU044_5270_fam"/>
    <property type="match status" value="1"/>
</dbReference>
<keyword evidence="4" id="KW-1185">Reference proteome</keyword>
<name>A0A1G6JY94_9MICO</name>
<dbReference type="OrthoDB" id="4826417at2"/>
<gene>
    <name evidence="3" type="ORF">SAMN05216410_1445</name>
</gene>
<keyword evidence="2" id="KW-0812">Transmembrane</keyword>
<organism evidence="3 4">
    <name type="scientific">Sanguibacter gelidistatuariae</name>
    <dbReference type="NCBI Taxonomy" id="1814289"/>
    <lineage>
        <taxon>Bacteria</taxon>
        <taxon>Bacillati</taxon>
        <taxon>Actinomycetota</taxon>
        <taxon>Actinomycetes</taxon>
        <taxon>Micrococcales</taxon>
        <taxon>Sanguibacteraceae</taxon>
        <taxon>Sanguibacter</taxon>
    </lineage>
</organism>
<reference evidence="3 4" key="1">
    <citation type="submission" date="2016-09" db="EMBL/GenBank/DDBJ databases">
        <authorList>
            <person name="Capua I."/>
            <person name="De Benedictis P."/>
            <person name="Joannis T."/>
            <person name="Lombin L.H."/>
            <person name="Cattoli G."/>
        </authorList>
    </citation>
    <scope>NUCLEOTIDE SEQUENCE [LARGE SCALE GENOMIC DNA]</scope>
    <source>
        <strain evidence="3 4">ISLP-3</strain>
    </source>
</reference>
<accession>A0A1G6JY94</accession>
<dbReference type="EMBL" id="FMYH01000002">
    <property type="protein sequence ID" value="SDC23608.1"/>
    <property type="molecule type" value="Genomic_DNA"/>
</dbReference>
<feature type="transmembrane region" description="Helical" evidence="2">
    <location>
        <begin position="83"/>
        <end position="102"/>
    </location>
</feature>
<keyword evidence="2" id="KW-1133">Transmembrane helix</keyword>
<proteinExistence type="predicted"/>
<dbReference type="RefSeq" id="WP_093181997.1">
    <property type="nucleotide sequence ID" value="NZ_FMYH01000002.1"/>
</dbReference>
<evidence type="ECO:0000313" key="4">
    <source>
        <dbReference type="Proteomes" id="UP000199039"/>
    </source>
</evidence>
<evidence type="ECO:0000256" key="1">
    <source>
        <dbReference type="SAM" id="MobiDB-lite"/>
    </source>
</evidence>
<dbReference type="Proteomes" id="UP000199039">
    <property type="component" value="Unassembled WGS sequence"/>
</dbReference>
<evidence type="ECO:0000313" key="3">
    <source>
        <dbReference type="EMBL" id="SDC23608.1"/>
    </source>
</evidence>
<feature type="region of interest" description="Disordered" evidence="1">
    <location>
        <begin position="205"/>
        <end position="237"/>
    </location>
</feature>